<sequence>MEQFYTPMRSPMKSRRRRAISPSNSKIPSDSGSSSPHNVTGVEMSEEQMKSKISELNNTIGDLRTTIKCLEKDMRSELNESILIEANNRISANESRIFQNDIAFYEHEIRDIKENLRKAKDELSSEKSRRLTAEDNLRRRIIEIEELEHKLKSASDLTNRLQEKLVDKDQVITQLGSDVSAAKLEISTLEARLNKGRQDLEEAQMRNRTLSLEITTLKSALADCKEELRRNLDDVKDQKENMAKREIDLRRSLESNLVTHNISTSRSLINAFQCLSSQIATIQKTQLPIEVIPLTHIFVNLILL</sequence>
<reference evidence="3" key="1">
    <citation type="submission" date="2021-06" db="EMBL/GenBank/DDBJ databases">
        <title>Parelaphostrongylus tenuis whole genome reference sequence.</title>
        <authorList>
            <person name="Garwood T.J."/>
            <person name="Larsen P.A."/>
            <person name="Fountain-Jones N.M."/>
            <person name="Garbe J.R."/>
            <person name="Macchietto M.G."/>
            <person name="Kania S.A."/>
            <person name="Gerhold R.W."/>
            <person name="Richards J.E."/>
            <person name="Wolf T.M."/>
        </authorList>
    </citation>
    <scope>NUCLEOTIDE SEQUENCE</scope>
    <source>
        <strain evidence="3">MNPRO001-30</strain>
        <tissue evidence="3">Meninges</tissue>
    </source>
</reference>
<name>A0AAD5R6P8_PARTN</name>
<comment type="caution">
    <text evidence="3">The sequence shown here is derived from an EMBL/GenBank/DDBJ whole genome shotgun (WGS) entry which is preliminary data.</text>
</comment>
<keyword evidence="4" id="KW-1185">Reference proteome</keyword>
<evidence type="ECO:0000256" key="2">
    <source>
        <dbReference type="SAM" id="MobiDB-lite"/>
    </source>
</evidence>
<proteinExistence type="predicted"/>
<evidence type="ECO:0000313" key="4">
    <source>
        <dbReference type="Proteomes" id="UP001196413"/>
    </source>
</evidence>
<organism evidence="3 4">
    <name type="scientific">Parelaphostrongylus tenuis</name>
    <name type="common">Meningeal worm</name>
    <dbReference type="NCBI Taxonomy" id="148309"/>
    <lineage>
        <taxon>Eukaryota</taxon>
        <taxon>Metazoa</taxon>
        <taxon>Ecdysozoa</taxon>
        <taxon>Nematoda</taxon>
        <taxon>Chromadorea</taxon>
        <taxon>Rhabditida</taxon>
        <taxon>Rhabditina</taxon>
        <taxon>Rhabditomorpha</taxon>
        <taxon>Strongyloidea</taxon>
        <taxon>Metastrongylidae</taxon>
        <taxon>Parelaphostrongylus</taxon>
    </lineage>
</organism>
<dbReference type="AlphaFoldDB" id="A0AAD5R6P8"/>
<dbReference type="Proteomes" id="UP001196413">
    <property type="component" value="Unassembled WGS sequence"/>
</dbReference>
<keyword evidence="1" id="KW-0175">Coiled coil</keyword>
<evidence type="ECO:0000313" key="3">
    <source>
        <dbReference type="EMBL" id="KAJ1370455.1"/>
    </source>
</evidence>
<feature type="coiled-coil region" evidence="1">
    <location>
        <begin position="53"/>
        <end position="245"/>
    </location>
</feature>
<protein>
    <submittedName>
        <fullName evidence="3">Uncharacterized protein</fullName>
    </submittedName>
</protein>
<dbReference type="Gene3D" id="1.10.287.1490">
    <property type="match status" value="1"/>
</dbReference>
<evidence type="ECO:0000256" key="1">
    <source>
        <dbReference type="SAM" id="Coils"/>
    </source>
</evidence>
<dbReference type="EMBL" id="JAHQIW010006779">
    <property type="protein sequence ID" value="KAJ1370455.1"/>
    <property type="molecule type" value="Genomic_DNA"/>
</dbReference>
<feature type="region of interest" description="Disordered" evidence="2">
    <location>
        <begin position="1"/>
        <end position="49"/>
    </location>
</feature>
<gene>
    <name evidence="3" type="ORF">KIN20_032179</name>
</gene>
<feature type="compositionally biased region" description="Low complexity" evidence="2">
    <location>
        <begin position="21"/>
        <end position="36"/>
    </location>
</feature>
<accession>A0AAD5R6P8</accession>